<organism evidence="8 9">
    <name type="scientific">Aspergillus nomiae NRRL (strain ATCC 15546 / NRRL 13137 / CBS 260.88 / M93)</name>
    <dbReference type="NCBI Taxonomy" id="1509407"/>
    <lineage>
        <taxon>Eukaryota</taxon>
        <taxon>Fungi</taxon>
        <taxon>Dikarya</taxon>
        <taxon>Ascomycota</taxon>
        <taxon>Pezizomycotina</taxon>
        <taxon>Eurotiomycetes</taxon>
        <taxon>Eurotiomycetidae</taxon>
        <taxon>Eurotiales</taxon>
        <taxon>Aspergillaceae</taxon>
        <taxon>Aspergillus</taxon>
        <taxon>Aspergillus subgen. Circumdati</taxon>
    </lineage>
</organism>
<evidence type="ECO:0000259" key="6">
    <source>
        <dbReference type="Pfam" id="PF00056"/>
    </source>
</evidence>
<dbReference type="GO" id="GO:0004459">
    <property type="term" value="F:L-lactate dehydrogenase (NAD+) activity"/>
    <property type="evidence" value="ECO:0007669"/>
    <property type="project" value="TreeGrafter"/>
</dbReference>
<comment type="caution">
    <text evidence="8">The sequence shown here is derived from an EMBL/GenBank/DDBJ whole genome shotgun (WGS) entry which is preliminary data.</text>
</comment>
<dbReference type="Proteomes" id="UP000037505">
    <property type="component" value="Unassembled WGS sequence"/>
</dbReference>
<dbReference type="GeneID" id="26803047"/>
<dbReference type="PANTHER" id="PTHR43128">
    <property type="entry name" value="L-2-HYDROXYCARBOXYLATE DEHYDROGENASE (NAD(P)(+))"/>
    <property type="match status" value="1"/>
</dbReference>
<dbReference type="GO" id="GO:0006089">
    <property type="term" value="P:lactate metabolic process"/>
    <property type="evidence" value="ECO:0007669"/>
    <property type="project" value="TreeGrafter"/>
</dbReference>
<proteinExistence type="inferred from homology"/>
<evidence type="ECO:0000256" key="3">
    <source>
        <dbReference type="PIRSR" id="PIRSR000102-1"/>
    </source>
</evidence>
<evidence type="ECO:0000313" key="9">
    <source>
        <dbReference type="Proteomes" id="UP000037505"/>
    </source>
</evidence>
<feature type="binding site" evidence="4">
    <location>
        <position position="41"/>
    </location>
    <ligand>
        <name>NAD(+)</name>
        <dbReference type="ChEBI" id="CHEBI:57540"/>
    </ligand>
</feature>
<dbReference type="InterPro" id="IPR015955">
    <property type="entry name" value="Lactate_DH/Glyco_Ohase_4_C"/>
</dbReference>
<sequence>MPSEHSLPQTRVAIVGVGQVGSAAAYALILGRVADELLLVDIKAELRDAQVRDLADVAYGNNSGIRVRAATIQEIGQCDIVVITAGSRYSRGETNVQHLYHKIAIVQGIVNEARPFRSDTILLIVANPVDLLTSLAQELSGLPASQVLGSGTFLDSVRIRGLLAERAGVATSSVDVQVVGVHGNSEVVAWSGVTIGGVPAARWFPDKTSHLAEVANQCKAKSQTIIRAKGGTPFGIGSVVCSICSSILFDRRDVCCISHYLSDYKCCFSLPVVLGREGVIKAIDMHLDQKEWEDLDESAQELKHMVERLKSDQGL</sequence>
<reference evidence="8 9" key="1">
    <citation type="submission" date="2014-06" db="EMBL/GenBank/DDBJ databases">
        <title>The Genome of the Aflatoxigenic Filamentous Fungus Aspergillus nomius.</title>
        <authorList>
            <person name="Moore M.G."/>
            <person name="Shannon B.M."/>
            <person name="Brian M.M."/>
        </authorList>
    </citation>
    <scope>NUCLEOTIDE SEQUENCE [LARGE SCALE GENOMIC DNA]</scope>
    <source>
        <strain evidence="8 9">NRRL 13137</strain>
    </source>
</reference>
<dbReference type="AlphaFoldDB" id="A0A0L1JF70"/>
<evidence type="ECO:0000256" key="1">
    <source>
        <dbReference type="ARBA" id="ARBA00023002"/>
    </source>
</evidence>
<accession>A0A0L1JF70</accession>
<name>A0A0L1JF70_ASPN3</name>
<dbReference type="STRING" id="1509407.A0A0L1JF70"/>
<dbReference type="PANTHER" id="PTHR43128:SF16">
    <property type="entry name" value="L-LACTATE DEHYDROGENASE"/>
    <property type="match status" value="1"/>
</dbReference>
<dbReference type="Pfam" id="PF00056">
    <property type="entry name" value="Ldh_1_N"/>
    <property type="match status" value="1"/>
</dbReference>
<feature type="domain" description="Lactate/malate dehydrogenase C-terminal" evidence="7">
    <location>
        <begin position="152"/>
        <end position="309"/>
    </location>
</feature>
<dbReference type="CDD" id="cd00300">
    <property type="entry name" value="LDH_like"/>
    <property type="match status" value="1"/>
</dbReference>
<dbReference type="PIRSF" id="PIRSF000102">
    <property type="entry name" value="Lac_mal_DH"/>
    <property type="match status" value="1"/>
</dbReference>
<dbReference type="OrthoDB" id="6270329at2759"/>
<comment type="similarity">
    <text evidence="5">Belongs to the LDH/MDH superfamily.</text>
</comment>
<dbReference type="InterPro" id="IPR036291">
    <property type="entry name" value="NAD(P)-bd_dom_sf"/>
</dbReference>
<dbReference type="SUPFAM" id="SSF56327">
    <property type="entry name" value="LDH C-terminal domain-like"/>
    <property type="match status" value="1"/>
</dbReference>
<dbReference type="EMBL" id="JNOM01000013">
    <property type="protein sequence ID" value="KNG90459.1"/>
    <property type="molecule type" value="Genomic_DNA"/>
</dbReference>
<dbReference type="Gene3D" id="3.40.50.720">
    <property type="entry name" value="NAD(P)-binding Rossmann-like Domain"/>
    <property type="match status" value="1"/>
</dbReference>
<keyword evidence="1 5" id="KW-0560">Oxidoreductase</keyword>
<protein>
    <submittedName>
        <fullName evidence="8">Lactate/malate dehydrogenase</fullName>
    </submittedName>
</protein>
<dbReference type="Gene3D" id="3.90.110.10">
    <property type="entry name" value="Lactate dehydrogenase/glycoside hydrolase, family 4, C-terminal"/>
    <property type="match status" value="1"/>
</dbReference>
<keyword evidence="2 4" id="KW-0520">NAD</keyword>
<keyword evidence="9" id="KW-1185">Reference proteome</keyword>
<feature type="binding site" evidence="4">
    <location>
        <begin position="16"/>
        <end position="21"/>
    </location>
    <ligand>
        <name>NAD(+)</name>
        <dbReference type="ChEBI" id="CHEBI:57540"/>
    </ligand>
</feature>
<dbReference type="SUPFAM" id="SSF51735">
    <property type="entry name" value="NAD(P)-binding Rossmann-fold domains"/>
    <property type="match status" value="1"/>
</dbReference>
<dbReference type="InterPro" id="IPR001236">
    <property type="entry name" value="Lactate/malate_DH_N"/>
</dbReference>
<evidence type="ECO:0000259" key="7">
    <source>
        <dbReference type="Pfam" id="PF02866"/>
    </source>
</evidence>
<evidence type="ECO:0000313" key="8">
    <source>
        <dbReference type="EMBL" id="KNG90459.1"/>
    </source>
</evidence>
<evidence type="ECO:0000256" key="2">
    <source>
        <dbReference type="ARBA" id="ARBA00023027"/>
    </source>
</evidence>
<feature type="active site" description="Proton acceptor" evidence="3">
    <location>
        <position position="182"/>
    </location>
</feature>
<feature type="binding site" evidence="4">
    <location>
        <begin position="125"/>
        <end position="127"/>
    </location>
    <ligand>
        <name>NAD(+)</name>
        <dbReference type="ChEBI" id="CHEBI:57540"/>
    </ligand>
</feature>
<dbReference type="Pfam" id="PF02866">
    <property type="entry name" value="Ldh_1_C"/>
    <property type="match status" value="1"/>
</dbReference>
<feature type="domain" description="Lactate/malate dehydrogenase N-terminal" evidence="6">
    <location>
        <begin position="10"/>
        <end position="149"/>
    </location>
</feature>
<dbReference type="RefSeq" id="XP_015411382.1">
    <property type="nucleotide sequence ID" value="XM_015546500.1"/>
</dbReference>
<dbReference type="InterPro" id="IPR022383">
    <property type="entry name" value="Lactate/malate_DH_C"/>
</dbReference>
<evidence type="ECO:0000256" key="4">
    <source>
        <dbReference type="PIRSR" id="PIRSR000102-3"/>
    </source>
</evidence>
<evidence type="ECO:0000256" key="5">
    <source>
        <dbReference type="RuleBase" id="RU003369"/>
    </source>
</evidence>
<gene>
    <name evidence="8" type="ORF">ANOM_001243</name>
</gene>
<dbReference type="InterPro" id="IPR001557">
    <property type="entry name" value="L-lactate/malate_DH"/>
</dbReference>
<dbReference type="PRINTS" id="PR00086">
    <property type="entry name" value="LLDHDRGNASE"/>
</dbReference>